<dbReference type="Gramene" id="ERN10641">
    <property type="protein sequence ID" value="ERN10641"/>
    <property type="gene ID" value="AMTR_s00028p00204190"/>
</dbReference>
<organism evidence="1 2">
    <name type="scientific">Amborella trichopoda</name>
    <dbReference type="NCBI Taxonomy" id="13333"/>
    <lineage>
        <taxon>Eukaryota</taxon>
        <taxon>Viridiplantae</taxon>
        <taxon>Streptophyta</taxon>
        <taxon>Embryophyta</taxon>
        <taxon>Tracheophyta</taxon>
        <taxon>Spermatophyta</taxon>
        <taxon>Magnoliopsida</taxon>
        <taxon>Amborellales</taxon>
        <taxon>Amborellaceae</taxon>
        <taxon>Amborella</taxon>
    </lineage>
</organism>
<reference evidence="2" key="1">
    <citation type="journal article" date="2013" name="Science">
        <title>The Amborella genome and the evolution of flowering plants.</title>
        <authorList>
            <consortium name="Amborella Genome Project"/>
        </authorList>
    </citation>
    <scope>NUCLEOTIDE SEQUENCE [LARGE SCALE GENOMIC DNA]</scope>
</reference>
<dbReference type="InterPro" id="IPR036770">
    <property type="entry name" value="Ankyrin_rpt-contain_sf"/>
</dbReference>
<keyword evidence="2" id="KW-1185">Reference proteome</keyword>
<protein>
    <submittedName>
        <fullName evidence="1">Uncharacterized protein</fullName>
    </submittedName>
</protein>
<sequence>MDQRLLNACKTGDYDALLKLVQQDDNILDSAAALTFETSLHLVCRYGHVEMAKVILRLRPLTALAMNGQEPNAHSS</sequence>
<dbReference type="Gene3D" id="1.25.40.20">
    <property type="entry name" value="Ankyrin repeat-containing domain"/>
    <property type="match status" value="1"/>
</dbReference>
<evidence type="ECO:0000313" key="1">
    <source>
        <dbReference type="EMBL" id="ERN10641.1"/>
    </source>
</evidence>
<dbReference type="SUPFAM" id="SSF48403">
    <property type="entry name" value="Ankyrin repeat"/>
    <property type="match status" value="1"/>
</dbReference>
<dbReference type="EMBL" id="KI392812">
    <property type="protein sequence ID" value="ERN10641.1"/>
    <property type="molecule type" value="Genomic_DNA"/>
</dbReference>
<evidence type="ECO:0000313" key="2">
    <source>
        <dbReference type="Proteomes" id="UP000017836"/>
    </source>
</evidence>
<dbReference type="Proteomes" id="UP000017836">
    <property type="component" value="Unassembled WGS sequence"/>
</dbReference>
<accession>W1PSF3</accession>
<dbReference type="Pfam" id="PF13606">
    <property type="entry name" value="Ank_3"/>
    <property type="match status" value="1"/>
</dbReference>
<name>W1PSF3_AMBTC</name>
<gene>
    <name evidence="1" type="ORF">AMTR_s00028p00204190</name>
</gene>
<dbReference type="InterPro" id="IPR002110">
    <property type="entry name" value="Ankyrin_rpt"/>
</dbReference>
<dbReference type="AlphaFoldDB" id="W1PSF3"/>
<proteinExistence type="predicted"/>
<dbReference type="HOGENOM" id="CLU_2708118_0_0_1"/>